<dbReference type="RefSeq" id="WP_021728719.1">
    <property type="nucleotide sequence ID" value="NZ_CP059975.1"/>
</dbReference>
<feature type="domain" description="Thoeris protein ThsB TIR-like" evidence="1">
    <location>
        <begin position="29"/>
        <end position="116"/>
    </location>
</feature>
<protein>
    <recommendedName>
        <fullName evidence="1">Thoeris protein ThsB TIR-like domain-containing protein</fullName>
    </recommendedName>
</protein>
<dbReference type="AlphaFoldDB" id="A0A9X6KK66"/>
<comment type="caution">
    <text evidence="2">The sequence shown here is derived from an EMBL/GenBank/DDBJ whole genome shotgun (WGS) entry which is preliminary data.</text>
</comment>
<evidence type="ECO:0000313" key="2">
    <source>
        <dbReference type="EMBL" id="OUA16763.1"/>
    </source>
</evidence>
<dbReference type="Pfam" id="PF08937">
    <property type="entry name" value="ThsB_TIR"/>
    <property type="match status" value="1"/>
</dbReference>
<sequence length="226" mass="26104">MGRKIFVSYKYADSDVYPLEGLDYTTTVRNYVDELQGKLKDEDHINKGEADGDDLSDFKDETIWTKLKDKIFDSTLTIVLISPNMKGIFTNEEDQWIPWEISYSLKSQTRNGKVSGTNAMLAIVLPDQNNSYTYFIEDNSCQSCNCRTLKTNTLFTILKKNMFNIKSPTFNDCDNHSDDNKVYLGEASYIRSVKWEDFINNVEGNIQSAYDIKDNIDNYEIHKKVL</sequence>
<proteinExistence type="predicted"/>
<organism evidence="2 3">
    <name type="scientific">Bacillus thuringiensis</name>
    <dbReference type="NCBI Taxonomy" id="1428"/>
    <lineage>
        <taxon>Bacteria</taxon>
        <taxon>Bacillati</taxon>
        <taxon>Bacillota</taxon>
        <taxon>Bacilli</taxon>
        <taxon>Bacillales</taxon>
        <taxon>Bacillaceae</taxon>
        <taxon>Bacillus</taxon>
        <taxon>Bacillus cereus group</taxon>
    </lineage>
</organism>
<evidence type="ECO:0000259" key="1">
    <source>
        <dbReference type="Pfam" id="PF08937"/>
    </source>
</evidence>
<gene>
    <name evidence="2" type="ORF">BK775_30270</name>
</gene>
<reference evidence="2 3" key="1">
    <citation type="submission" date="2016-10" db="EMBL/GenBank/DDBJ databases">
        <title>Comparative genomics of Bacillus thuringiensis reveals a path to pathogens against multiple invertebrate hosts.</title>
        <authorList>
            <person name="Zheng J."/>
            <person name="Gao Q."/>
            <person name="Liu H."/>
            <person name="Peng D."/>
            <person name="Ruan L."/>
            <person name="Sun M."/>
        </authorList>
    </citation>
    <scope>NUCLEOTIDE SEQUENCE [LARGE SCALE GENOMIC DNA]</scope>
    <source>
        <strain evidence="2">I13</strain>
    </source>
</reference>
<accession>A0A9X6KK66</accession>
<dbReference type="Proteomes" id="UP000195077">
    <property type="component" value="Unassembled WGS sequence"/>
</dbReference>
<name>A0A9X6KK66_BACTU</name>
<evidence type="ECO:0000313" key="3">
    <source>
        <dbReference type="Proteomes" id="UP000195077"/>
    </source>
</evidence>
<dbReference type="EMBL" id="NFEN01000183">
    <property type="protein sequence ID" value="OUA16763.1"/>
    <property type="molecule type" value="Genomic_DNA"/>
</dbReference>
<dbReference type="InterPro" id="IPR015032">
    <property type="entry name" value="ThsB__TIR-like_domain"/>
</dbReference>